<dbReference type="AlphaFoldDB" id="A0A0C2JAF9"/>
<sequence length="133" mass="15268">MTLELARIWCSLGGFFGYNETDDIFLMKRQQDVEFKDFKLHDILENVYPDDSEKNNLAILTKSKSVNHSHKSNRDQIPIAFCSPKWNSAAIKYDTLDKESNTLILAEKKSGIISIGHSFPMHTTTRRLCTSKQ</sequence>
<organism evidence="1 2">
    <name type="scientific">Thelohanellus kitauei</name>
    <name type="common">Myxosporean</name>
    <dbReference type="NCBI Taxonomy" id="669202"/>
    <lineage>
        <taxon>Eukaryota</taxon>
        <taxon>Metazoa</taxon>
        <taxon>Cnidaria</taxon>
        <taxon>Myxozoa</taxon>
        <taxon>Myxosporea</taxon>
        <taxon>Bivalvulida</taxon>
        <taxon>Platysporina</taxon>
        <taxon>Myxobolidae</taxon>
        <taxon>Thelohanellus</taxon>
    </lineage>
</organism>
<comment type="caution">
    <text evidence="1">The sequence shown here is derived from an EMBL/GenBank/DDBJ whole genome shotgun (WGS) entry which is preliminary data.</text>
</comment>
<keyword evidence="2" id="KW-1185">Reference proteome</keyword>
<name>A0A0C2JAF9_THEKT</name>
<reference evidence="1 2" key="1">
    <citation type="journal article" date="2014" name="Genome Biol. Evol.">
        <title>The genome of the myxosporean Thelohanellus kitauei shows adaptations to nutrient acquisition within its fish host.</title>
        <authorList>
            <person name="Yang Y."/>
            <person name="Xiong J."/>
            <person name="Zhou Z."/>
            <person name="Huo F."/>
            <person name="Miao W."/>
            <person name="Ran C."/>
            <person name="Liu Y."/>
            <person name="Zhang J."/>
            <person name="Feng J."/>
            <person name="Wang M."/>
            <person name="Wang M."/>
            <person name="Wang L."/>
            <person name="Yao B."/>
        </authorList>
    </citation>
    <scope>NUCLEOTIDE SEQUENCE [LARGE SCALE GENOMIC DNA]</scope>
    <source>
        <strain evidence="1">Wuqing</strain>
    </source>
</reference>
<evidence type="ECO:0000313" key="1">
    <source>
        <dbReference type="EMBL" id="KII74824.1"/>
    </source>
</evidence>
<proteinExistence type="predicted"/>
<accession>A0A0C2JAF9</accession>
<dbReference type="EMBL" id="JWZT01000232">
    <property type="protein sequence ID" value="KII74824.1"/>
    <property type="molecule type" value="Genomic_DNA"/>
</dbReference>
<evidence type="ECO:0000313" key="2">
    <source>
        <dbReference type="Proteomes" id="UP000031668"/>
    </source>
</evidence>
<gene>
    <name evidence="1" type="ORF">RF11_14503</name>
</gene>
<dbReference type="Proteomes" id="UP000031668">
    <property type="component" value="Unassembled WGS sequence"/>
</dbReference>
<protein>
    <submittedName>
        <fullName evidence="1">Uncharacterized protein</fullName>
    </submittedName>
</protein>